<organism evidence="1 2">
    <name type="scientific">Hyaloscypha hepaticicola</name>
    <dbReference type="NCBI Taxonomy" id="2082293"/>
    <lineage>
        <taxon>Eukaryota</taxon>
        <taxon>Fungi</taxon>
        <taxon>Dikarya</taxon>
        <taxon>Ascomycota</taxon>
        <taxon>Pezizomycotina</taxon>
        <taxon>Leotiomycetes</taxon>
        <taxon>Helotiales</taxon>
        <taxon>Hyaloscyphaceae</taxon>
        <taxon>Hyaloscypha</taxon>
    </lineage>
</organism>
<sequence>MLKKQHMANVGRRTIQITVVRRSWHRRNIDSLRMQLNQEQALQEQDKKQIQWVKVRTVGLQTLFRMINGHSQAFHANIARFGVKQDNVVLQILSSILILAASSTSWSEARHRSALVLDMEAQFRNLEDSVLIRLEKKPVFTPRWDEKRQAVIYTIDESVPVLERKQMSRFLHEEVQQSRLLTEAEISDKKGVVGSPKHSPSGILDAISSLRTITGLPPPLNAPKTSFYDELKIAVLPIESCNRSQRRLCPPETRDRLVRNALSFEDGEFTSLSLEDVKSPTKGSNILMQNKR</sequence>
<gene>
    <name evidence="1" type="ORF">NA56DRAFT_745871</name>
</gene>
<evidence type="ECO:0000313" key="1">
    <source>
        <dbReference type="EMBL" id="PMD24465.1"/>
    </source>
</evidence>
<reference evidence="1 2" key="1">
    <citation type="submission" date="2016-05" db="EMBL/GenBank/DDBJ databases">
        <title>A degradative enzymes factory behind the ericoid mycorrhizal symbiosis.</title>
        <authorList>
            <consortium name="DOE Joint Genome Institute"/>
            <person name="Martino E."/>
            <person name="Morin E."/>
            <person name="Grelet G."/>
            <person name="Kuo A."/>
            <person name="Kohler A."/>
            <person name="Daghino S."/>
            <person name="Barry K."/>
            <person name="Choi C."/>
            <person name="Cichocki N."/>
            <person name="Clum A."/>
            <person name="Copeland A."/>
            <person name="Hainaut M."/>
            <person name="Haridas S."/>
            <person name="Labutti K."/>
            <person name="Lindquist E."/>
            <person name="Lipzen A."/>
            <person name="Khouja H.-R."/>
            <person name="Murat C."/>
            <person name="Ohm R."/>
            <person name="Olson A."/>
            <person name="Spatafora J."/>
            <person name="Veneault-Fourrey C."/>
            <person name="Henrissat B."/>
            <person name="Grigoriev I."/>
            <person name="Martin F."/>
            <person name="Perotto S."/>
        </authorList>
    </citation>
    <scope>NUCLEOTIDE SEQUENCE [LARGE SCALE GENOMIC DNA]</scope>
    <source>
        <strain evidence="1 2">UAMH 7357</strain>
    </source>
</reference>
<accession>A0A2J6QDW8</accession>
<proteinExistence type="predicted"/>
<dbReference type="AlphaFoldDB" id="A0A2J6QDW8"/>
<evidence type="ECO:0000313" key="2">
    <source>
        <dbReference type="Proteomes" id="UP000235672"/>
    </source>
</evidence>
<dbReference type="Proteomes" id="UP000235672">
    <property type="component" value="Unassembled WGS sequence"/>
</dbReference>
<keyword evidence="2" id="KW-1185">Reference proteome</keyword>
<protein>
    <submittedName>
        <fullName evidence="1">Uncharacterized protein</fullName>
    </submittedName>
</protein>
<name>A0A2J6QDW8_9HELO</name>
<dbReference type="EMBL" id="KZ613472">
    <property type="protein sequence ID" value="PMD24465.1"/>
    <property type="molecule type" value="Genomic_DNA"/>
</dbReference>